<dbReference type="OrthoDB" id="8823540at2"/>
<evidence type="ECO:0000313" key="6">
    <source>
        <dbReference type="Proteomes" id="UP000078302"/>
    </source>
</evidence>
<dbReference type="InterPro" id="IPR013762">
    <property type="entry name" value="Integrase-like_cat_sf"/>
</dbReference>
<dbReference type="GO" id="GO:0015074">
    <property type="term" value="P:DNA integration"/>
    <property type="evidence" value="ECO:0007669"/>
    <property type="project" value="UniProtKB-KW"/>
</dbReference>
<protein>
    <recommendedName>
        <fullName evidence="7">Integrase</fullName>
    </recommendedName>
</protein>
<dbReference type="Gene3D" id="1.10.150.130">
    <property type="match status" value="1"/>
</dbReference>
<dbReference type="GO" id="GO:0006310">
    <property type="term" value="P:DNA recombination"/>
    <property type="evidence" value="ECO:0007669"/>
    <property type="project" value="UniProtKB-KW"/>
</dbReference>
<name>A0A179BMR2_ACIFR</name>
<sequence>MKENKRTAILPVCTITEVCEPAEYRAMQQIIPKGPSVLSATTYFTKPVLAPDETRGFNYNLLPVVLDRNSIPWDIANIYILSRLQATAYPEMTTFAGIADDLGAYKEFLDEKPDIDFTDFPQNKLKRPTYRYNGYLKQKLFAGEVEPSTVKRRMSSVVAFYRWMIQEGILRPNNDPWQEREYLASFKTTEGFKMSKTVKSTDLAIKAPVKDVPHEGTILDGGRLRPLSQTEQIWVLEALNHLGNTELTLIHLVALLTGARIQTALTLRLSHVSRHYPVSAAKISITCGPGYGIDTKNDAVGVLQVPRQLYDLLQAYAKSTRAKKRRGKAPGGDNPNQYLFLTQQGTPYYQAKIERMQFNPNLRIRHQKKGQTVRQFITDHVIPYVQANHDPGFHYRFHDLRASFGMNETDRQLALVEQGKSKLSDARRHVQKLMWHASSATTDLYLDYRRQMEMVWAAVDGYETYIATLIEAAKTGGLGE</sequence>
<dbReference type="PANTHER" id="PTHR30349:SF41">
    <property type="entry name" value="INTEGRASE_RECOMBINASE PROTEIN MJ0367-RELATED"/>
    <property type="match status" value="1"/>
</dbReference>
<evidence type="ECO:0000256" key="1">
    <source>
        <dbReference type="ARBA" id="ARBA00008857"/>
    </source>
</evidence>
<evidence type="ECO:0000256" key="2">
    <source>
        <dbReference type="ARBA" id="ARBA00022908"/>
    </source>
</evidence>
<proteinExistence type="inferred from homology"/>
<evidence type="ECO:0000256" key="3">
    <source>
        <dbReference type="ARBA" id="ARBA00023125"/>
    </source>
</evidence>
<dbReference type="CDD" id="cd00397">
    <property type="entry name" value="DNA_BRE_C"/>
    <property type="match status" value="1"/>
</dbReference>
<dbReference type="PANTHER" id="PTHR30349">
    <property type="entry name" value="PHAGE INTEGRASE-RELATED"/>
    <property type="match status" value="1"/>
</dbReference>
<dbReference type="EMBL" id="LVXZ01000038">
    <property type="protein sequence ID" value="OAP92623.1"/>
    <property type="molecule type" value="Genomic_DNA"/>
</dbReference>
<keyword evidence="2" id="KW-0229">DNA integration</keyword>
<dbReference type="GO" id="GO:0003677">
    <property type="term" value="F:DNA binding"/>
    <property type="evidence" value="ECO:0007669"/>
    <property type="project" value="UniProtKB-KW"/>
</dbReference>
<accession>A0A179BMR2</accession>
<dbReference type="SUPFAM" id="SSF56349">
    <property type="entry name" value="DNA breaking-rejoining enzymes"/>
    <property type="match status" value="1"/>
</dbReference>
<dbReference type="Proteomes" id="UP000078302">
    <property type="component" value="Unassembled WGS sequence"/>
</dbReference>
<organism evidence="5 6">
    <name type="scientific">Acidithiobacillus ferrooxidans</name>
    <name type="common">Thiobacillus ferrooxidans</name>
    <dbReference type="NCBI Taxonomy" id="920"/>
    <lineage>
        <taxon>Bacteria</taxon>
        <taxon>Pseudomonadati</taxon>
        <taxon>Pseudomonadota</taxon>
        <taxon>Acidithiobacillia</taxon>
        <taxon>Acidithiobacillales</taxon>
        <taxon>Acidithiobacillaceae</taxon>
        <taxon>Acidithiobacillus</taxon>
    </lineage>
</organism>
<dbReference type="Gene3D" id="1.10.443.10">
    <property type="entry name" value="Intergrase catalytic core"/>
    <property type="match status" value="1"/>
</dbReference>
<dbReference type="AlphaFoldDB" id="A0A179BMR2"/>
<evidence type="ECO:0000256" key="4">
    <source>
        <dbReference type="ARBA" id="ARBA00023172"/>
    </source>
</evidence>
<keyword evidence="3" id="KW-0238">DNA-binding</keyword>
<dbReference type="InterPro" id="IPR010998">
    <property type="entry name" value="Integrase_recombinase_N"/>
</dbReference>
<comment type="caution">
    <text evidence="5">The sequence shown here is derived from an EMBL/GenBank/DDBJ whole genome shotgun (WGS) entry which is preliminary data.</text>
</comment>
<reference evidence="5 6" key="1">
    <citation type="submission" date="2016-04" db="EMBL/GenBank/DDBJ databases">
        <title>Acidithiobacillus ferrooxidans genome sequencing and assembly.</title>
        <authorList>
            <person name="Zhou Z."/>
        </authorList>
    </citation>
    <scope>NUCLEOTIDE SEQUENCE [LARGE SCALE GENOMIC DNA]</scope>
    <source>
        <strain evidence="5 6">BY0502</strain>
    </source>
</reference>
<gene>
    <name evidence="5" type="ORF">A4H96_03695</name>
</gene>
<evidence type="ECO:0008006" key="7">
    <source>
        <dbReference type="Google" id="ProtNLM"/>
    </source>
</evidence>
<evidence type="ECO:0000313" key="5">
    <source>
        <dbReference type="EMBL" id="OAP92623.1"/>
    </source>
</evidence>
<dbReference type="InterPro" id="IPR050090">
    <property type="entry name" value="Tyrosine_recombinase_XerCD"/>
</dbReference>
<comment type="similarity">
    <text evidence="1">Belongs to the 'phage' integrase family.</text>
</comment>
<dbReference type="InterPro" id="IPR011010">
    <property type="entry name" value="DNA_brk_join_enz"/>
</dbReference>
<dbReference type="RefSeq" id="WP_064218351.1">
    <property type="nucleotide sequence ID" value="NZ_LVXZ01000038.1"/>
</dbReference>
<keyword evidence="6" id="KW-1185">Reference proteome</keyword>
<keyword evidence="4" id="KW-0233">DNA recombination</keyword>